<dbReference type="Pfam" id="PF00206">
    <property type="entry name" value="Lyase_1"/>
    <property type="match status" value="1"/>
</dbReference>
<sequence length="224" mass="25571">MERFEHACICGDKSFNECSEREWIEYARICVASHRMRVQELDLDVTDAQIQEMENNIHNIDFQAAAAEEKLTRHDVMAHVHVFAKAVSHGGAYHPSGSNVMFLASVIQNLAKFAQEYRSLPTLGFTHLQPAQLTTVGKRTTLWLYDFLMDERALRRAREDLRFRGAKGTTGTQASFMQLLNDGKKYDRWTSASPNCQDSKRLIQLQGKRIPGKSIWKLSPPCLL</sequence>
<keyword evidence="1" id="KW-0456">Lyase</keyword>
<keyword evidence="5" id="KW-1185">Reference proteome</keyword>
<gene>
    <name evidence="4" type="ORF">NQ318_014064</name>
</gene>
<dbReference type="GO" id="GO:0004018">
    <property type="term" value="F:N6-(1,2-dicarboxyethyl)AMP AMP-lyase (fumarate-forming) activity"/>
    <property type="evidence" value="ECO:0007669"/>
    <property type="project" value="TreeGrafter"/>
</dbReference>
<dbReference type="PANTHER" id="PTHR43172">
    <property type="entry name" value="ADENYLOSUCCINATE LYASE"/>
    <property type="match status" value="1"/>
</dbReference>
<name>A0AAV8YYJ3_9CUCU</name>
<proteinExistence type="predicted"/>
<reference evidence="4" key="1">
    <citation type="journal article" date="2023" name="Insect Mol. Biol.">
        <title>Genome sequencing provides insights into the evolution of gene families encoding plant cell wall-degrading enzymes in longhorned beetles.</title>
        <authorList>
            <person name="Shin N.R."/>
            <person name="Okamura Y."/>
            <person name="Kirsch R."/>
            <person name="Pauchet Y."/>
        </authorList>
    </citation>
    <scope>NUCLEOTIDE SEQUENCE</scope>
    <source>
        <strain evidence="4">AMC_N1</strain>
    </source>
</reference>
<evidence type="ECO:0000313" key="4">
    <source>
        <dbReference type="EMBL" id="KAJ8956709.1"/>
    </source>
</evidence>
<dbReference type="SUPFAM" id="SSF48557">
    <property type="entry name" value="L-aspartase-like"/>
    <property type="match status" value="1"/>
</dbReference>
<comment type="caution">
    <text evidence="4">The sequence shown here is derived from an EMBL/GenBank/DDBJ whole genome shotgun (WGS) entry which is preliminary data.</text>
</comment>
<dbReference type="GO" id="GO:0070626">
    <property type="term" value="F:(S)-2-(5-amino-1-(5-phospho-D-ribosyl)imidazole-4-carboxamido) succinate lyase (fumarate-forming) activity"/>
    <property type="evidence" value="ECO:0007669"/>
    <property type="project" value="TreeGrafter"/>
</dbReference>
<dbReference type="AlphaFoldDB" id="A0AAV8YYJ3"/>
<evidence type="ECO:0000256" key="2">
    <source>
        <dbReference type="SAM" id="Coils"/>
    </source>
</evidence>
<evidence type="ECO:0000259" key="3">
    <source>
        <dbReference type="Pfam" id="PF00206"/>
    </source>
</evidence>
<evidence type="ECO:0000313" key="5">
    <source>
        <dbReference type="Proteomes" id="UP001162162"/>
    </source>
</evidence>
<keyword evidence="2" id="KW-0175">Coiled coil</keyword>
<dbReference type="Gene3D" id="1.10.275.10">
    <property type="entry name" value="Fumarase/aspartase (N-terminal domain)"/>
    <property type="match status" value="1"/>
</dbReference>
<dbReference type="GO" id="GO:0044208">
    <property type="term" value="P:'de novo' AMP biosynthetic process"/>
    <property type="evidence" value="ECO:0007669"/>
    <property type="project" value="TreeGrafter"/>
</dbReference>
<dbReference type="EMBL" id="JAPWTK010000028">
    <property type="protein sequence ID" value="KAJ8956709.1"/>
    <property type="molecule type" value="Genomic_DNA"/>
</dbReference>
<dbReference type="GO" id="GO:0005829">
    <property type="term" value="C:cytosol"/>
    <property type="evidence" value="ECO:0007669"/>
    <property type="project" value="TreeGrafter"/>
</dbReference>
<dbReference type="Gene3D" id="1.20.200.10">
    <property type="entry name" value="Fumarase/aspartase (Central domain)"/>
    <property type="match status" value="1"/>
</dbReference>
<organism evidence="4 5">
    <name type="scientific">Aromia moschata</name>
    <dbReference type="NCBI Taxonomy" id="1265417"/>
    <lineage>
        <taxon>Eukaryota</taxon>
        <taxon>Metazoa</taxon>
        <taxon>Ecdysozoa</taxon>
        <taxon>Arthropoda</taxon>
        <taxon>Hexapoda</taxon>
        <taxon>Insecta</taxon>
        <taxon>Pterygota</taxon>
        <taxon>Neoptera</taxon>
        <taxon>Endopterygota</taxon>
        <taxon>Coleoptera</taxon>
        <taxon>Polyphaga</taxon>
        <taxon>Cucujiformia</taxon>
        <taxon>Chrysomeloidea</taxon>
        <taxon>Cerambycidae</taxon>
        <taxon>Cerambycinae</taxon>
        <taxon>Callichromatini</taxon>
        <taxon>Aromia</taxon>
    </lineage>
</organism>
<dbReference type="InterPro" id="IPR008948">
    <property type="entry name" value="L-Aspartase-like"/>
</dbReference>
<dbReference type="InterPro" id="IPR022761">
    <property type="entry name" value="Fumarate_lyase_N"/>
</dbReference>
<feature type="domain" description="Fumarate lyase N-terminal" evidence="3">
    <location>
        <begin position="105"/>
        <end position="172"/>
    </location>
</feature>
<dbReference type="PANTHER" id="PTHR43172:SF1">
    <property type="entry name" value="ADENYLOSUCCINATE LYASE"/>
    <property type="match status" value="1"/>
</dbReference>
<dbReference type="InterPro" id="IPR024083">
    <property type="entry name" value="Fumarase/histidase_N"/>
</dbReference>
<accession>A0AAV8YYJ3</accession>
<protein>
    <recommendedName>
        <fullName evidence="3">Fumarate lyase N-terminal domain-containing protein</fullName>
    </recommendedName>
</protein>
<feature type="coiled-coil region" evidence="2">
    <location>
        <begin position="36"/>
        <end position="70"/>
    </location>
</feature>
<evidence type="ECO:0000256" key="1">
    <source>
        <dbReference type="ARBA" id="ARBA00023239"/>
    </source>
</evidence>
<dbReference type="Proteomes" id="UP001162162">
    <property type="component" value="Unassembled WGS sequence"/>
</dbReference>